<dbReference type="RefSeq" id="WP_153571829.1">
    <property type="nucleotide sequence ID" value="NZ_CP045725.1"/>
</dbReference>
<proteinExistence type="predicted"/>
<dbReference type="KEGG" id="rain:Rai3103_06040"/>
<dbReference type="AlphaFoldDB" id="A0A5Q2F9D0"/>
<reference evidence="1 2" key="1">
    <citation type="submission" date="2019-10" db="EMBL/GenBank/DDBJ databases">
        <title>Genomic analysis of Raineyella sp. CBA3103.</title>
        <authorList>
            <person name="Roh S.W."/>
        </authorList>
    </citation>
    <scope>NUCLEOTIDE SEQUENCE [LARGE SCALE GENOMIC DNA]</scope>
    <source>
        <strain evidence="1 2">CBA3103</strain>
    </source>
</reference>
<dbReference type="EMBL" id="CP045725">
    <property type="protein sequence ID" value="QGF23298.1"/>
    <property type="molecule type" value="Genomic_DNA"/>
</dbReference>
<keyword evidence="2" id="KW-1185">Reference proteome</keyword>
<protein>
    <submittedName>
        <fullName evidence="1">Uncharacterized protein</fullName>
    </submittedName>
</protein>
<evidence type="ECO:0000313" key="2">
    <source>
        <dbReference type="Proteomes" id="UP000386847"/>
    </source>
</evidence>
<sequence length="245" mass="26128">MNESVEDIRDRVAEAARQILPQAPNGAGAQVAPLSELQLRVTYRDGSFRILDVGGLVAVGNTTGKAIHDWTYAMLVSTGPLPSHVPVNELAPTVVGTDLPGWILSRPVGEGLLEAIAHGEGYVSEADLSAWEVDADQMFSAVRGRFALTPFEPQTREDGVVLVSSQDWTASAWAFYPTVLKMALGVFDAPAMVWIPDSGHLVCASVNNPAAIEAARTLAAEIHAGSPRPLSLDAYIAHSHRLEKA</sequence>
<dbReference type="Proteomes" id="UP000386847">
    <property type="component" value="Chromosome"/>
</dbReference>
<name>A0A5Q2F9D0_9ACTN</name>
<gene>
    <name evidence="1" type="ORF">Rai3103_06040</name>
</gene>
<accession>A0A5Q2F9D0</accession>
<organism evidence="1 2">
    <name type="scientific">Raineyella fluvialis</name>
    <dbReference type="NCBI Taxonomy" id="2662261"/>
    <lineage>
        <taxon>Bacteria</taxon>
        <taxon>Bacillati</taxon>
        <taxon>Actinomycetota</taxon>
        <taxon>Actinomycetes</taxon>
        <taxon>Propionibacteriales</taxon>
        <taxon>Propionibacteriaceae</taxon>
        <taxon>Raineyella</taxon>
    </lineage>
</organism>
<evidence type="ECO:0000313" key="1">
    <source>
        <dbReference type="EMBL" id="QGF23298.1"/>
    </source>
</evidence>